<gene>
    <name evidence="2" type="ORF">BCB44BAC_01697</name>
</gene>
<sequence>MSYTALAILFILAVVVPLVWVLIFLKAVIHNLGDSTLVTKLPAEVEKEKEQDV</sequence>
<keyword evidence="1" id="KW-0472">Membrane</keyword>
<evidence type="ECO:0000256" key="1">
    <source>
        <dbReference type="SAM" id="Phobius"/>
    </source>
</evidence>
<feature type="transmembrane region" description="Helical" evidence="1">
    <location>
        <begin position="6"/>
        <end position="25"/>
    </location>
</feature>
<comment type="caution">
    <text evidence="2">The sequence shown here is derived from an EMBL/GenBank/DDBJ whole genome shotgun (WGS) entry which is preliminary data.</text>
</comment>
<accession>A0AAX2CGC1</accession>
<keyword evidence="1" id="KW-0812">Transmembrane</keyword>
<name>A0AAX2CGC1_9BACI</name>
<dbReference type="Proteomes" id="UP000242164">
    <property type="component" value="Unassembled WGS sequence"/>
</dbReference>
<dbReference type="EMBL" id="FMIK01000022">
    <property type="protein sequence ID" value="SCL90277.1"/>
    <property type="molecule type" value="Genomic_DNA"/>
</dbReference>
<organism evidence="2 3">
    <name type="scientific">Bacillus cytotoxicus</name>
    <dbReference type="NCBI Taxonomy" id="580165"/>
    <lineage>
        <taxon>Bacteria</taxon>
        <taxon>Bacillati</taxon>
        <taxon>Bacillota</taxon>
        <taxon>Bacilli</taxon>
        <taxon>Bacillales</taxon>
        <taxon>Bacillaceae</taxon>
        <taxon>Bacillus</taxon>
        <taxon>Bacillus cereus group</taxon>
    </lineage>
</organism>
<proteinExistence type="predicted"/>
<dbReference type="RefSeq" id="WP_244896739.1">
    <property type="nucleotide sequence ID" value="NZ_FMIK01000022.1"/>
</dbReference>
<reference evidence="2 3" key="1">
    <citation type="submission" date="2016-08" db="EMBL/GenBank/DDBJ databases">
        <authorList>
            <person name="Loux V."/>
            <person name="Rue O."/>
        </authorList>
    </citation>
    <scope>NUCLEOTIDE SEQUENCE [LARGE SCALE GENOMIC DNA]</scope>
    <source>
        <strain evidence="2 3">AFSSA_08CEB44bac</strain>
    </source>
</reference>
<evidence type="ECO:0000313" key="3">
    <source>
        <dbReference type="Proteomes" id="UP000242164"/>
    </source>
</evidence>
<keyword evidence="1" id="KW-1133">Transmembrane helix</keyword>
<dbReference type="AlphaFoldDB" id="A0AAX2CGC1"/>
<evidence type="ECO:0000313" key="2">
    <source>
        <dbReference type="EMBL" id="SCL90277.1"/>
    </source>
</evidence>
<protein>
    <submittedName>
        <fullName evidence="2">Uncharacterized protein</fullName>
    </submittedName>
</protein>